<dbReference type="Pfam" id="PF07195">
    <property type="entry name" value="FliD_C"/>
    <property type="match status" value="1"/>
</dbReference>
<keyword evidence="3" id="KW-0175">Coiled coil</keyword>
<sequence length="628" mass="67956">MADSSSSSSVSIDSINSLIGATNTNRVSGLASGIDVDSIVAKLMTAESQPLVQMQQNLQLIEWQRDDYRSMNTLLSNLQTTTQTMKLQGTFLAKTTTSSNPSLVTATAGPISGNATYTLSNITMATSAYNNSKTAITNQTNFDPDQSMWDLVRNGAFSNGITWNLNEVKNETQTVVANGQTFSLKHAFVNINSFPSGSQINVQNADGTSTNYQVVQDSSIYKADGSSGPQVLLDRKTGQMTFNQTLTTGSKLNIPDYNYNSIDFSMNTTGTDGTVNTKSFSFAPSTSLNSILSAISQSSAGVTAFYDSTNKVVSMTRTDTGKLNSSGPQMQFNGSFLTQTLQMDATKEKGGTDASYNINGLPAASKSHSNTFTLGGVTFTLQGNTASSSDSVTIRVNNDTDTVFKSISDFVDKYNDTIKQINDKLSETRNRDYPPLTDSQKSTMKDSDITAWTTKAQSGMLSNDDILRNALSEMRTDLYSPVSGTSSSKMNQLASIGITTSSNYMDHGKLIISDPDKLKQAISTNPQAVMEMFTNTGTSSSSQGIIQRLNTTLKNTIDQIENKAGNTNMTLSQYSMGESIDTMNDRISAFKLRLQDIQTRYYNQFDAMEAAIQQSNSQASYLSQLTGQ</sequence>
<keyword evidence="8" id="KW-0969">Cilium</keyword>
<keyword evidence="8" id="KW-0282">Flagellum</keyword>
<dbReference type="PANTHER" id="PTHR30288">
    <property type="entry name" value="FLAGELLAR CAP/ASSEMBLY PROTEIN FLID"/>
    <property type="match status" value="1"/>
</dbReference>
<evidence type="ECO:0000256" key="2">
    <source>
        <dbReference type="ARBA" id="ARBA00011255"/>
    </source>
</evidence>
<dbReference type="GO" id="GO:0071973">
    <property type="term" value="P:bacterial-type flagellum-dependent cell motility"/>
    <property type="evidence" value="ECO:0007669"/>
    <property type="project" value="TreeGrafter"/>
</dbReference>
<feature type="domain" description="Flagellar hook-associated protein 2 N-terminal" evidence="6">
    <location>
        <begin position="32"/>
        <end position="127"/>
    </location>
</feature>
<gene>
    <name evidence="8" type="ORF">P343_15685</name>
</gene>
<dbReference type="PANTHER" id="PTHR30288:SF0">
    <property type="entry name" value="FLAGELLAR HOOK-ASSOCIATED PROTEIN 2"/>
    <property type="match status" value="1"/>
</dbReference>
<comment type="subunit">
    <text evidence="2 5">Homopentamer.</text>
</comment>
<evidence type="ECO:0000259" key="6">
    <source>
        <dbReference type="Pfam" id="PF02465"/>
    </source>
</evidence>
<evidence type="ECO:0000256" key="4">
    <source>
        <dbReference type="ARBA" id="ARBA00023143"/>
    </source>
</evidence>
<evidence type="ECO:0000256" key="1">
    <source>
        <dbReference type="ARBA" id="ARBA00009764"/>
    </source>
</evidence>
<dbReference type="InterPro" id="IPR040026">
    <property type="entry name" value="FliD"/>
</dbReference>
<dbReference type="InterPro" id="IPR003481">
    <property type="entry name" value="FliD_N"/>
</dbReference>
<protein>
    <recommendedName>
        <fullName evidence="5">Flagellar hook-associated protein 2</fullName>
        <shortName evidence="5">HAP2</shortName>
    </recommendedName>
    <alternativeName>
        <fullName evidence="5">Flagellar cap protein</fullName>
    </alternativeName>
</protein>
<keyword evidence="9" id="KW-1185">Reference proteome</keyword>
<dbReference type="GO" id="GO:0009424">
    <property type="term" value="C:bacterial-type flagellum hook"/>
    <property type="evidence" value="ECO:0007669"/>
    <property type="project" value="UniProtKB-UniRule"/>
</dbReference>
<dbReference type="Pfam" id="PF02465">
    <property type="entry name" value="FliD_N"/>
    <property type="match status" value="1"/>
</dbReference>
<keyword evidence="5" id="KW-0964">Secreted</keyword>
<reference evidence="8 9" key="1">
    <citation type="journal article" date="2013" name="Genome Announc.">
        <title>Genome Sequence of Sporolactobacillus laevolacticus DSM442, an Efficient Polymer-Grade D-Lactate Producer from Agricultural Waste Cottonseed as a Nitrogen Source.</title>
        <authorList>
            <person name="Wang H."/>
            <person name="Wang L."/>
            <person name="Ju J."/>
            <person name="Yu B."/>
            <person name="Ma Y."/>
        </authorList>
    </citation>
    <scope>NUCLEOTIDE SEQUENCE [LARGE SCALE GENOMIC DNA]</scope>
    <source>
        <strain evidence="8 9">DSM 442</strain>
    </source>
</reference>
<name>V6IUI9_9BACL</name>
<dbReference type="Proteomes" id="UP000018296">
    <property type="component" value="Unassembled WGS sequence"/>
</dbReference>
<dbReference type="GO" id="GO:0005576">
    <property type="term" value="C:extracellular region"/>
    <property type="evidence" value="ECO:0007669"/>
    <property type="project" value="UniProtKB-SubCell"/>
</dbReference>
<proteinExistence type="inferred from homology"/>
<comment type="function">
    <text evidence="5">Required for morphogenesis and for the elongation of the flagellar filament by facilitating polymerization of the flagellin monomers at the tip of growing filament. Forms a capping structure, which prevents flagellin subunits (transported through the central channel of the flagellum) from leaking out without polymerization at the distal end.</text>
</comment>
<dbReference type="STRING" id="1395513.P343_15685"/>
<evidence type="ECO:0000259" key="7">
    <source>
        <dbReference type="Pfam" id="PF07195"/>
    </source>
</evidence>
<accession>V6IUI9</accession>
<dbReference type="PATRIC" id="fig|1395513.3.peg.3189"/>
<keyword evidence="4 5" id="KW-0975">Bacterial flagellum</keyword>
<evidence type="ECO:0000313" key="9">
    <source>
        <dbReference type="Proteomes" id="UP000018296"/>
    </source>
</evidence>
<dbReference type="EMBL" id="AWTC01000019">
    <property type="protein sequence ID" value="EST10657.1"/>
    <property type="molecule type" value="Genomic_DNA"/>
</dbReference>
<evidence type="ECO:0000256" key="5">
    <source>
        <dbReference type="RuleBase" id="RU362066"/>
    </source>
</evidence>
<dbReference type="InterPro" id="IPR010809">
    <property type="entry name" value="FliD_C"/>
</dbReference>
<dbReference type="eggNOG" id="COG1345">
    <property type="taxonomic scope" value="Bacteria"/>
</dbReference>
<comment type="subcellular location">
    <subcellularLocation>
        <location evidence="5">Secreted</location>
    </subcellularLocation>
    <subcellularLocation>
        <location evidence="5">Bacterial flagellum</location>
    </subcellularLocation>
</comment>
<dbReference type="RefSeq" id="WP_023511352.1">
    <property type="nucleotide sequence ID" value="NZ_AWTC01000019.1"/>
</dbReference>
<evidence type="ECO:0000256" key="3">
    <source>
        <dbReference type="ARBA" id="ARBA00023054"/>
    </source>
</evidence>
<comment type="caution">
    <text evidence="8">The sequence shown here is derived from an EMBL/GenBank/DDBJ whole genome shotgun (WGS) entry which is preliminary data.</text>
</comment>
<dbReference type="OrthoDB" id="9776025at2"/>
<dbReference type="GO" id="GO:0009421">
    <property type="term" value="C:bacterial-type flagellum filament cap"/>
    <property type="evidence" value="ECO:0007669"/>
    <property type="project" value="InterPro"/>
</dbReference>
<organism evidence="8 9">
    <name type="scientific">Sporolactobacillus laevolacticus DSM 442</name>
    <dbReference type="NCBI Taxonomy" id="1395513"/>
    <lineage>
        <taxon>Bacteria</taxon>
        <taxon>Bacillati</taxon>
        <taxon>Bacillota</taxon>
        <taxon>Bacilli</taxon>
        <taxon>Bacillales</taxon>
        <taxon>Sporolactobacillaceae</taxon>
        <taxon>Sporolactobacillus</taxon>
    </lineage>
</organism>
<dbReference type="GO" id="GO:0007155">
    <property type="term" value="P:cell adhesion"/>
    <property type="evidence" value="ECO:0007669"/>
    <property type="project" value="InterPro"/>
</dbReference>
<feature type="domain" description="Flagellar hook-associated protein 2 C-terminal" evidence="7">
    <location>
        <begin position="351"/>
        <end position="616"/>
    </location>
</feature>
<comment type="similarity">
    <text evidence="1 5">Belongs to the FliD family.</text>
</comment>
<keyword evidence="8" id="KW-0966">Cell projection</keyword>
<evidence type="ECO:0000313" key="8">
    <source>
        <dbReference type="EMBL" id="EST10657.1"/>
    </source>
</evidence>
<dbReference type="AlphaFoldDB" id="V6IUI9"/>